<keyword evidence="1" id="KW-0805">Transcription regulation</keyword>
<dbReference type="PANTHER" id="PTHR43130:SF3">
    <property type="entry name" value="HTH-TYPE TRANSCRIPTIONAL REGULATOR RV1931C"/>
    <property type="match status" value="1"/>
</dbReference>
<evidence type="ECO:0000259" key="3">
    <source>
        <dbReference type="PROSITE" id="PS01124"/>
    </source>
</evidence>
<evidence type="ECO:0000256" key="1">
    <source>
        <dbReference type="ARBA" id="ARBA00023015"/>
    </source>
</evidence>
<dbReference type="Gene3D" id="1.10.10.60">
    <property type="entry name" value="Homeodomain-like"/>
    <property type="match status" value="1"/>
</dbReference>
<dbReference type="RefSeq" id="WP_267539773.1">
    <property type="nucleotide sequence ID" value="NZ_JAPNKA010000001.1"/>
</dbReference>
<organism evidence="4 5">
    <name type="scientific">Archangium lansingense</name>
    <dbReference type="NCBI Taxonomy" id="2995310"/>
    <lineage>
        <taxon>Bacteria</taxon>
        <taxon>Pseudomonadati</taxon>
        <taxon>Myxococcota</taxon>
        <taxon>Myxococcia</taxon>
        <taxon>Myxococcales</taxon>
        <taxon>Cystobacterineae</taxon>
        <taxon>Archangiaceae</taxon>
        <taxon>Archangium</taxon>
    </lineage>
</organism>
<evidence type="ECO:0000313" key="5">
    <source>
        <dbReference type="Proteomes" id="UP001207654"/>
    </source>
</evidence>
<dbReference type="SMART" id="SM00342">
    <property type="entry name" value="HTH_ARAC"/>
    <property type="match status" value="1"/>
</dbReference>
<dbReference type="SUPFAM" id="SSF52317">
    <property type="entry name" value="Class I glutamine amidotransferase-like"/>
    <property type="match status" value="1"/>
</dbReference>
<feature type="domain" description="HTH araC/xylS-type" evidence="3">
    <location>
        <begin position="230"/>
        <end position="328"/>
    </location>
</feature>
<evidence type="ECO:0000313" key="4">
    <source>
        <dbReference type="EMBL" id="MCY1081167.1"/>
    </source>
</evidence>
<dbReference type="InterPro" id="IPR018060">
    <property type="entry name" value="HTH_AraC"/>
</dbReference>
<dbReference type="InterPro" id="IPR052158">
    <property type="entry name" value="INH-QAR"/>
</dbReference>
<proteinExistence type="predicted"/>
<name>A0ABT4AHL4_9BACT</name>
<keyword evidence="2" id="KW-0804">Transcription</keyword>
<evidence type="ECO:0000256" key="2">
    <source>
        <dbReference type="ARBA" id="ARBA00023163"/>
    </source>
</evidence>
<dbReference type="Proteomes" id="UP001207654">
    <property type="component" value="Unassembled WGS sequence"/>
</dbReference>
<dbReference type="InterPro" id="IPR002818">
    <property type="entry name" value="DJ-1/PfpI"/>
</dbReference>
<gene>
    <name evidence="4" type="ORF">OV287_42625</name>
</gene>
<dbReference type="Pfam" id="PF12833">
    <property type="entry name" value="HTH_18"/>
    <property type="match status" value="1"/>
</dbReference>
<protein>
    <submittedName>
        <fullName evidence="4">DJ-1/PfpI family protein</fullName>
    </submittedName>
</protein>
<dbReference type="PROSITE" id="PS01124">
    <property type="entry name" value="HTH_ARAC_FAMILY_2"/>
    <property type="match status" value="1"/>
</dbReference>
<reference evidence="4 5" key="1">
    <citation type="submission" date="2022-11" db="EMBL/GenBank/DDBJ databases">
        <title>Minimal conservation of predation-associated metabolite biosynthetic gene clusters underscores biosynthetic potential of Myxococcota including descriptions for ten novel species: Archangium lansinium sp. nov., Myxococcus landrumus sp. nov., Nannocystis bai.</title>
        <authorList>
            <person name="Ahearne A."/>
            <person name="Stevens C."/>
            <person name="Phillips K."/>
        </authorList>
    </citation>
    <scope>NUCLEOTIDE SEQUENCE [LARGE SCALE GENOMIC DNA]</scope>
    <source>
        <strain evidence="4 5">MIWBW</strain>
    </source>
</reference>
<sequence length="337" mass="37074">MAALQGEGQRARGRKTVRARNVAVLVLPHVHLLDMSGPVQALFEANGFGADYRLSYCGPAVEATSAQGLMLGRLEPLPDPRSLDLVLVPGMDSRTLKELSAVPVAWLREVHAQGVRVASICTGAFALGHAGLLDGRSCTTHWKLSAQLQQWHPASKVLHDRLFVRDGNVITSAGVASGIDMALSLILEDHGPLVVARVAREMVIYLRRNGEQTQTSVFLEYRTHLDHGVHKVQDWLVTHPNERVTIDGLARIAAMSPRSLTRAFRRATGITVKSYTQKVKLEVAANMLSNPAESVESVASHCGFMDARQLRRLWKEEYGVSPSQWKVTRRGPHTRPV</sequence>
<dbReference type="Gene3D" id="3.40.50.880">
    <property type="match status" value="1"/>
</dbReference>
<dbReference type="SUPFAM" id="SSF46689">
    <property type="entry name" value="Homeodomain-like"/>
    <property type="match status" value="2"/>
</dbReference>
<dbReference type="PANTHER" id="PTHR43130">
    <property type="entry name" value="ARAC-FAMILY TRANSCRIPTIONAL REGULATOR"/>
    <property type="match status" value="1"/>
</dbReference>
<dbReference type="InterPro" id="IPR029062">
    <property type="entry name" value="Class_I_gatase-like"/>
</dbReference>
<dbReference type="Pfam" id="PF01965">
    <property type="entry name" value="DJ-1_PfpI"/>
    <property type="match status" value="1"/>
</dbReference>
<accession>A0ABT4AHL4</accession>
<dbReference type="CDD" id="cd03137">
    <property type="entry name" value="GATase1_AraC_1"/>
    <property type="match status" value="1"/>
</dbReference>
<keyword evidence="5" id="KW-1185">Reference proteome</keyword>
<comment type="caution">
    <text evidence="4">The sequence shown here is derived from an EMBL/GenBank/DDBJ whole genome shotgun (WGS) entry which is preliminary data.</text>
</comment>
<dbReference type="InterPro" id="IPR009057">
    <property type="entry name" value="Homeodomain-like_sf"/>
</dbReference>
<dbReference type="EMBL" id="JAPNKA010000001">
    <property type="protein sequence ID" value="MCY1081167.1"/>
    <property type="molecule type" value="Genomic_DNA"/>
</dbReference>